<organism evidence="3 4">
    <name type="scientific">Pristionchus pacificus</name>
    <name type="common">Parasitic nematode worm</name>
    <dbReference type="NCBI Taxonomy" id="54126"/>
    <lineage>
        <taxon>Eukaryota</taxon>
        <taxon>Metazoa</taxon>
        <taxon>Ecdysozoa</taxon>
        <taxon>Nematoda</taxon>
        <taxon>Chromadorea</taxon>
        <taxon>Rhabditida</taxon>
        <taxon>Rhabditina</taxon>
        <taxon>Diplogasteromorpha</taxon>
        <taxon>Diplogasteroidea</taxon>
        <taxon>Neodiplogasteridae</taxon>
        <taxon>Pristionchus</taxon>
    </lineage>
</organism>
<feature type="domain" description="tRNA-splicing endonuclease subunit Sen54 N-terminal" evidence="2">
    <location>
        <begin position="19"/>
        <end position="76"/>
    </location>
</feature>
<keyword evidence="4" id="KW-1185">Reference proteome</keyword>
<dbReference type="EnsemblMetazoa" id="PPA46510.1">
    <property type="protein sequence ID" value="PPA46510.1"/>
    <property type="gene ID" value="WBGene00304289"/>
</dbReference>
<name>A0A8R1V592_PRIPA</name>
<evidence type="ECO:0000259" key="2">
    <source>
        <dbReference type="Pfam" id="PF12928"/>
    </source>
</evidence>
<proteinExistence type="predicted"/>
<protein>
    <recommendedName>
        <fullName evidence="2">tRNA-splicing endonuclease subunit Sen54 N-terminal domain-containing protein</fullName>
    </recommendedName>
</protein>
<gene>
    <name evidence="3" type="primary">WBGene00304289</name>
</gene>
<evidence type="ECO:0000313" key="4">
    <source>
        <dbReference type="Proteomes" id="UP000005239"/>
    </source>
</evidence>
<feature type="compositionally biased region" description="Basic and acidic residues" evidence="1">
    <location>
        <begin position="341"/>
        <end position="358"/>
    </location>
</feature>
<dbReference type="Proteomes" id="UP000005239">
    <property type="component" value="Unassembled WGS sequence"/>
</dbReference>
<dbReference type="AlphaFoldDB" id="A0A8R1V592"/>
<evidence type="ECO:0000256" key="1">
    <source>
        <dbReference type="SAM" id="MobiDB-lite"/>
    </source>
</evidence>
<accession>A0A8R1V592</accession>
<reference evidence="4" key="1">
    <citation type="journal article" date="2008" name="Nat. Genet.">
        <title>The Pristionchus pacificus genome provides a unique perspective on nematode lifestyle and parasitism.</title>
        <authorList>
            <person name="Dieterich C."/>
            <person name="Clifton S.W."/>
            <person name="Schuster L.N."/>
            <person name="Chinwalla A."/>
            <person name="Delehaunty K."/>
            <person name="Dinkelacker I."/>
            <person name="Fulton L."/>
            <person name="Fulton R."/>
            <person name="Godfrey J."/>
            <person name="Minx P."/>
            <person name="Mitreva M."/>
            <person name="Roeseler W."/>
            <person name="Tian H."/>
            <person name="Witte H."/>
            <person name="Yang S.P."/>
            <person name="Wilson R.K."/>
            <person name="Sommer R.J."/>
        </authorList>
    </citation>
    <scope>NUCLEOTIDE SEQUENCE [LARGE SCALE GENOMIC DNA]</scope>
    <source>
        <strain evidence="4">PS312</strain>
    </source>
</reference>
<dbReference type="InterPro" id="IPR024336">
    <property type="entry name" value="tRNA_splic_suSen54_N"/>
</dbReference>
<feature type="region of interest" description="Disordered" evidence="1">
    <location>
        <begin position="341"/>
        <end position="364"/>
    </location>
</feature>
<sequence length="364" mass="40956">MDESIDDAGPFTVAKVDDRIRLENSLTLITYHEECQNSRFVVDRFRHSHQSTMGEPQSKGAGHILFPEEATYLVEITQGIVRTPEGRYMTLEELFMVLGDFSIPQQVYSAYCACKRAGFVVIRPGILEHSPASPEGAVPPAVDCALPPFRVRPRVILDMFPNMGSDTNVLRTKKPELFPEGCRLQKGNEKEKSVVEKNVAIVGEQKGGKKRRDPPSIRPRAWPSLAYASKNAGDWKEYAELRRNLLGKSRYSSPLDRTHFLLYSAKEYSHAARRTGEIRPIARVAVFDFYSGRACPSHPPCREDSTRRFNDDLSSVPLLKAFVSLPRISFTKESGAPIDLRSIEQSEGAKKKQSEGTKKNKKKK</sequence>
<reference evidence="3" key="2">
    <citation type="submission" date="2022-06" db="UniProtKB">
        <authorList>
            <consortium name="EnsemblMetazoa"/>
        </authorList>
    </citation>
    <scope>IDENTIFICATION</scope>
    <source>
        <strain evidence="3">PS312</strain>
    </source>
</reference>
<evidence type="ECO:0000313" key="3">
    <source>
        <dbReference type="EnsemblMetazoa" id="PPA46510.1"/>
    </source>
</evidence>
<dbReference type="OrthoDB" id="408683at2759"/>
<dbReference type="Pfam" id="PF12928">
    <property type="entry name" value="tRNA_int_end_N2"/>
    <property type="match status" value="1"/>
</dbReference>